<dbReference type="PANTHER" id="PTHR30346">
    <property type="entry name" value="TRANSCRIPTIONAL DUAL REGULATOR HCAR-RELATED"/>
    <property type="match status" value="1"/>
</dbReference>
<dbReference type="GO" id="GO:0003700">
    <property type="term" value="F:DNA-binding transcription factor activity"/>
    <property type="evidence" value="ECO:0007669"/>
    <property type="project" value="InterPro"/>
</dbReference>
<name>A0A4V0ZKD9_9ACTN</name>
<proteinExistence type="inferred from homology"/>
<evidence type="ECO:0000313" key="7">
    <source>
        <dbReference type="Proteomes" id="UP000292235"/>
    </source>
</evidence>
<dbReference type="InterPro" id="IPR000847">
    <property type="entry name" value="LysR_HTH_N"/>
</dbReference>
<dbReference type="OrthoDB" id="3505530at2"/>
<evidence type="ECO:0000256" key="4">
    <source>
        <dbReference type="ARBA" id="ARBA00023163"/>
    </source>
</evidence>
<keyword evidence="3" id="KW-0238">DNA-binding</keyword>
<dbReference type="SUPFAM" id="SSF53850">
    <property type="entry name" value="Periplasmic binding protein-like II"/>
    <property type="match status" value="1"/>
</dbReference>
<dbReference type="InterPro" id="IPR036390">
    <property type="entry name" value="WH_DNA-bd_sf"/>
</dbReference>
<dbReference type="PANTHER" id="PTHR30346:SF29">
    <property type="entry name" value="LYSR SUBSTRATE-BINDING"/>
    <property type="match status" value="1"/>
</dbReference>
<evidence type="ECO:0000256" key="3">
    <source>
        <dbReference type="ARBA" id="ARBA00023125"/>
    </source>
</evidence>
<dbReference type="SUPFAM" id="SSF46785">
    <property type="entry name" value="Winged helix' DNA-binding domain"/>
    <property type="match status" value="1"/>
</dbReference>
<keyword evidence="2" id="KW-0805">Transcription regulation</keyword>
<gene>
    <name evidence="6" type="primary">cysL2</name>
    <name evidence="6" type="ORF">EKD16_24490</name>
</gene>
<dbReference type="Gene3D" id="1.10.10.10">
    <property type="entry name" value="Winged helix-like DNA-binding domain superfamily/Winged helix DNA-binding domain"/>
    <property type="match status" value="1"/>
</dbReference>
<dbReference type="AlphaFoldDB" id="A0A4V0ZKD9"/>
<dbReference type="PROSITE" id="PS50931">
    <property type="entry name" value="HTH_LYSR"/>
    <property type="match status" value="1"/>
</dbReference>
<dbReference type="InterPro" id="IPR036388">
    <property type="entry name" value="WH-like_DNA-bd_sf"/>
</dbReference>
<dbReference type="FunFam" id="1.10.10.10:FF:000001">
    <property type="entry name" value="LysR family transcriptional regulator"/>
    <property type="match status" value="1"/>
</dbReference>
<sequence>MLSVDRLRILHAIAANGSLNGAADALHVTSSAVSQQLSKLEREVGQALVERNGRGVRLTEAAQILVEHTGQILSLVQQAEAALESHRGEISGTLELSSFASGARGLVTPALGVLAQAHPKLDVQLSELEPDQSIPAVARGDSDMALCVDWEGSPVELPKSMARTPVMVDVADVALPVNHPLAHRELLGLDEVVGEPWISWGKGSICHDWLHGMLRARGIEPRIAHTVDEHQTKLTMIGAGLGAAVMPRLGLGPVPEGVRLVPVQPALVRQVFAFWRKDAARRPAISAAVRTLREVAANHA</sequence>
<evidence type="ECO:0000256" key="2">
    <source>
        <dbReference type="ARBA" id="ARBA00023015"/>
    </source>
</evidence>
<comment type="similarity">
    <text evidence="1">Belongs to the LysR transcriptional regulatory family.</text>
</comment>
<dbReference type="EMBL" id="CP036455">
    <property type="protein sequence ID" value="QBI56642.1"/>
    <property type="molecule type" value="Genomic_DNA"/>
</dbReference>
<dbReference type="Proteomes" id="UP000292235">
    <property type="component" value="Chromosome"/>
</dbReference>
<dbReference type="InterPro" id="IPR005119">
    <property type="entry name" value="LysR_subst-bd"/>
</dbReference>
<keyword evidence="4" id="KW-0804">Transcription</keyword>
<evidence type="ECO:0000256" key="1">
    <source>
        <dbReference type="ARBA" id="ARBA00009437"/>
    </source>
</evidence>
<dbReference type="Gene3D" id="3.40.190.10">
    <property type="entry name" value="Periplasmic binding protein-like II"/>
    <property type="match status" value="2"/>
</dbReference>
<reference evidence="6 7" key="1">
    <citation type="submission" date="2019-02" db="EMBL/GenBank/DDBJ databases">
        <authorList>
            <person name="Khodamoradi S."/>
            <person name="Hahnke R.L."/>
            <person name="Kaempfer P."/>
            <person name="Schumann P."/>
            <person name="Rohde M."/>
            <person name="Steinert M."/>
            <person name="Luzhetskyy A."/>
            <person name="Wink J."/>
            <person name="Ruckert C."/>
        </authorList>
    </citation>
    <scope>NUCLEOTIDE SEQUENCE [LARGE SCALE GENOMIC DNA]</scope>
    <source>
        <strain evidence="6 7">M2</strain>
    </source>
</reference>
<feature type="domain" description="HTH lysR-type" evidence="5">
    <location>
        <begin position="2"/>
        <end position="59"/>
    </location>
</feature>
<dbReference type="Pfam" id="PF03466">
    <property type="entry name" value="LysR_substrate"/>
    <property type="match status" value="1"/>
</dbReference>
<evidence type="ECO:0000313" key="6">
    <source>
        <dbReference type="EMBL" id="QBI56642.1"/>
    </source>
</evidence>
<dbReference type="RefSeq" id="WP_131101640.1">
    <property type="nucleotide sequence ID" value="NZ_CP036455.1"/>
</dbReference>
<protein>
    <submittedName>
        <fullName evidence="6">HTH-type transcriptional regulator CysL</fullName>
    </submittedName>
</protein>
<dbReference type="KEGG" id="strr:EKD16_24490"/>
<keyword evidence="7" id="KW-1185">Reference proteome</keyword>
<accession>A0A4V0ZKD9</accession>
<dbReference type="CDD" id="cd08423">
    <property type="entry name" value="PBP2_LTTR_like_6"/>
    <property type="match status" value="1"/>
</dbReference>
<evidence type="ECO:0000259" key="5">
    <source>
        <dbReference type="PROSITE" id="PS50931"/>
    </source>
</evidence>
<dbReference type="GO" id="GO:0003677">
    <property type="term" value="F:DNA binding"/>
    <property type="evidence" value="ECO:0007669"/>
    <property type="project" value="UniProtKB-KW"/>
</dbReference>
<organism evidence="6 7">
    <name type="scientific">Streptomonospora litoralis</name>
    <dbReference type="NCBI Taxonomy" id="2498135"/>
    <lineage>
        <taxon>Bacteria</taxon>
        <taxon>Bacillati</taxon>
        <taxon>Actinomycetota</taxon>
        <taxon>Actinomycetes</taxon>
        <taxon>Streptosporangiales</taxon>
        <taxon>Nocardiopsidaceae</taxon>
        <taxon>Streptomonospora</taxon>
    </lineage>
</organism>
<dbReference type="GO" id="GO:0032993">
    <property type="term" value="C:protein-DNA complex"/>
    <property type="evidence" value="ECO:0007669"/>
    <property type="project" value="TreeGrafter"/>
</dbReference>
<dbReference type="Pfam" id="PF00126">
    <property type="entry name" value="HTH_1"/>
    <property type="match status" value="1"/>
</dbReference>